<comment type="caution">
    <text evidence="2">The sequence shown here is derived from an EMBL/GenBank/DDBJ whole genome shotgun (WGS) entry which is preliminary data.</text>
</comment>
<feature type="chain" id="PRO_5043599919" description="MORN repeat variant" evidence="1">
    <location>
        <begin position="22"/>
        <end position="686"/>
    </location>
</feature>
<dbReference type="Gene3D" id="3.90.930.1">
    <property type="match status" value="2"/>
</dbReference>
<dbReference type="EMBL" id="JAUEHU010000016">
    <property type="protein sequence ID" value="MDN0088705.1"/>
    <property type="molecule type" value="Genomic_DNA"/>
</dbReference>
<evidence type="ECO:0000313" key="3">
    <source>
        <dbReference type="Proteomes" id="UP001167864"/>
    </source>
</evidence>
<keyword evidence="1" id="KW-0732">Signal</keyword>
<organism evidence="2 3">
    <name type="scientific">Yersinia nurmii</name>
    <dbReference type="NCBI Taxonomy" id="685706"/>
    <lineage>
        <taxon>Bacteria</taxon>
        <taxon>Pseudomonadati</taxon>
        <taxon>Pseudomonadota</taxon>
        <taxon>Gammaproteobacteria</taxon>
        <taxon>Enterobacterales</taxon>
        <taxon>Yersiniaceae</taxon>
        <taxon>Yersinia</taxon>
    </lineage>
</organism>
<dbReference type="SUPFAM" id="SSF82185">
    <property type="entry name" value="Histone H3 K4-specific methyltransferase SET7/9 N-terminal domain"/>
    <property type="match status" value="2"/>
</dbReference>
<accession>A0AAW7K5M6</accession>
<dbReference type="Proteomes" id="UP001167864">
    <property type="component" value="Unassembled WGS sequence"/>
</dbReference>
<dbReference type="Pfam" id="PF07661">
    <property type="entry name" value="MORN_2"/>
    <property type="match status" value="4"/>
</dbReference>
<proteinExistence type="predicted"/>
<feature type="signal peptide" evidence="1">
    <location>
        <begin position="1"/>
        <end position="21"/>
    </location>
</feature>
<dbReference type="PANTHER" id="PTHR33706">
    <property type="entry name" value="MORN VARIANT REPEAT PROTEIN"/>
    <property type="match status" value="1"/>
</dbReference>
<name>A0AAW7K5M6_9GAMM</name>
<dbReference type="RefSeq" id="WP_289818203.1">
    <property type="nucleotide sequence ID" value="NZ_JAUEHU010000016.1"/>
</dbReference>
<sequence>MKSIGIAILTGMLMLGSGAQATETQSYFFDGKTLAHPVIYGAREGTAVIAFIKEANGVNGYYCLCDDEANPDPTQRMLDRFGHASIESVFFFDMDNGGPLTLVLSKAGKAYQLRAYRYWGNGRGFVKVDKLQSALDKIISNQKAPTAAMIKTALAKLTPFDLAITYQPTGIAAFDAIDHLQGKLVSYFNEDEQPVPDPKDLFSTDAVFYKKTYQQKKGLFLTVTYIRWVFSAEDARPSYHIARISWEADPKQYRGTEDGPYIIYQMGDIMTRGQYKQGKETGEWSINNGEQEQLFGTYVDGKRHGKWQIIGREASRTGMMVNDKREGRWEISDGEASEDYGLTGFDTFVNDRRNGPSERQFKGKITEQGSYVNGEKEGHWRMPGAVGSYLHDLRTGDWLILTEDGGREQLVLSKGQRDGEYRKFDAQGQLREYSNYKSGELSGDKEVYSEQGKLLSRGTYAHGQLNGREIVYYEDGVTLRADRGFLNGELHGPFRYNFPNGKPQEIADYISGRNTGIRQVFNEKGVLLIEANICQFNNGFEKSGYCGHQREFNPDGSPVSDKDYLWGRQQTNNSWYANGQKKDETLLGKNDSRIQTSYYPNGQIECRVHLQGFDAFVLDGKEYKDNQGAHREGENICYYPDGQVKSRGIYKQGVVVGGCETKFDENGKQTSPGPQGCPKHTWVYES</sequence>
<gene>
    <name evidence="2" type="ORF">QVN42_15220</name>
</gene>
<protein>
    <recommendedName>
        <fullName evidence="4">MORN repeat variant</fullName>
    </recommendedName>
</protein>
<dbReference type="PANTHER" id="PTHR33706:SF1">
    <property type="entry name" value="TPR REPEAT PROTEIN"/>
    <property type="match status" value="1"/>
</dbReference>
<reference evidence="2" key="1">
    <citation type="submission" date="2023-06" db="EMBL/GenBank/DDBJ databases">
        <authorList>
            <person name="Polev D.E."/>
            <person name="Saitova A.T."/>
            <person name="Bogumilchik E.A."/>
            <person name="Kokorina G.I."/>
            <person name="Voskresenskaia E.A."/>
        </authorList>
    </citation>
    <scope>NUCLEOTIDE SEQUENCE</scope>
    <source>
        <strain evidence="2">2145 StPb PI</strain>
    </source>
</reference>
<dbReference type="AlphaFoldDB" id="A0AAW7K5M6"/>
<dbReference type="Gene3D" id="2.20.110.10">
    <property type="entry name" value="Histone H3 K4-specific methyltransferase SET7/9 N-terminal domain"/>
    <property type="match status" value="1"/>
</dbReference>
<evidence type="ECO:0008006" key="4">
    <source>
        <dbReference type="Google" id="ProtNLM"/>
    </source>
</evidence>
<evidence type="ECO:0000313" key="2">
    <source>
        <dbReference type="EMBL" id="MDN0088705.1"/>
    </source>
</evidence>
<evidence type="ECO:0000256" key="1">
    <source>
        <dbReference type="SAM" id="SignalP"/>
    </source>
</evidence>
<dbReference type="InterPro" id="IPR011652">
    <property type="entry name" value="MORN_2"/>
</dbReference>